<dbReference type="PANTHER" id="PTHR14009:SF1">
    <property type="entry name" value="MITOCHONDRIAL PROTON_CALCIUM EXCHANGER PROTEIN"/>
    <property type="match status" value="1"/>
</dbReference>
<keyword evidence="11" id="KW-1185">Reference proteome</keyword>
<feature type="region of interest" description="Disordered" evidence="8">
    <location>
        <begin position="263"/>
        <end position="303"/>
    </location>
</feature>
<organism evidence="10 11">
    <name type="scientific">Moesziomyces aphidis</name>
    <name type="common">Pseudozyma aphidis</name>
    <dbReference type="NCBI Taxonomy" id="84754"/>
    <lineage>
        <taxon>Eukaryota</taxon>
        <taxon>Fungi</taxon>
        <taxon>Dikarya</taxon>
        <taxon>Basidiomycota</taxon>
        <taxon>Ustilaginomycotina</taxon>
        <taxon>Ustilaginomycetes</taxon>
        <taxon>Ustilaginales</taxon>
        <taxon>Ustilaginaceae</taxon>
        <taxon>Moesziomyces</taxon>
    </lineage>
</organism>
<keyword evidence="2" id="KW-0812">Transmembrane</keyword>
<proteinExistence type="predicted"/>
<feature type="region of interest" description="Disordered" evidence="8">
    <location>
        <begin position="74"/>
        <end position="99"/>
    </location>
</feature>
<sequence length="842" mass="91369">MKAPRSEEGMEWKGDGVVARPVGANEEASYDEKLGAGAAQGPDCFEQKQQQQQPPSALRSPTNTLFLVAAPRRAPTSVAAAQSTPPRSDKGYQAADGRRRADEAMAMPTLAVSAIYDPTQIVETRLDRLAVDPLWNRSPPLSGRWGSVRSTACRHFCEAAAAAPAAFVDMPTLSEPLDALAVISLMLHFAHQAATLARSSERAMLVKSGSVRLVAWRHRRIDSSSWDREIPRPPPPPPVSEGPAAQKGCASSKSHHRVFYPKFRADLDGPPSQAPRKSMTAAAASGRGPSSLLVPHPPEVGEVGSAAIESDQPSISSIAQLTHPRPTSICTGGPVFRTSRTAELVSLESHSFASSTRQGTGLGTIHRLITLAHHISGICILPSHCYILQTSFSNMQASGVFRAAAQCSRSATARRAPAMATARIQHSTYSASIWSRSASRSSSPALATAFYSSPLSRRRELLAGALRTLHQTNALAESRKSTPPSASQPVKSVPPTIKTASTELNKQSDTETAVTDAKPTKSITERAKELWATAKYLFKFYFNGVKQIWANRKAVQVVQQRVATGGSALTREESQLIRTHQADMRKLPLFLFILLILEEALPLVVIWAPSLLPSTCILPNQLTKIRMGDEVKRADAVKQLKESEAVKELIPVVKASYKALSLTPAHAAEDGDVLKQLSSEELAKVAKIFSLATWGGAGMVRRRLDAHMAYLREDDALMAIDTGAGAIPQHADALAKACGERGLRCSGIEHLDMFESLRTWLRYTTRHPSTRQISNASVALLPLQMYDASALSEVKSSLEAESARGLIDKTKDVLREVVEEEKKVIQRDERSKQESISKQHQR</sequence>
<evidence type="ECO:0000256" key="7">
    <source>
        <dbReference type="PROSITE-ProRule" id="PRU01094"/>
    </source>
</evidence>
<dbReference type="GO" id="GO:0005743">
    <property type="term" value="C:mitochondrial inner membrane"/>
    <property type="evidence" value="ECO:0007669"/>
    <property type="project" value="UniProtKB-SubCell"/>
</dbReference>
<feature type="compositionally biased region" description="Basic and acidic residues" evidence="8">
    <location>
        <begin position="1"/>
        <end position="14"/>
    </location>
</feature>
<evidence type="ECO:0000256" key="8">
    <source>
        <dbReference type="SAM" id="MobiDB-lite"/>
    </source>
</evidence>
<reference evidence="10 11" key="1">
    <citation type="journal article" date="2014" name="Genome Announc.">
        <title>Genome sequence of the basidiomycetous fungus Pseudozyma aphidis DSM70725, an efficient producer of biosurfactant mannosylerythritol lipids.</title>
        <authorList>
            <person name="Lorenz S."/>
            <person name="Guenther M."/>
            <person name="Grumaz C."/>
            <person name="Rupp S."/>
            <person name="Zibek S."/>
            <person name="Sohn K."/>
        </authorList>
    </citation>
    <scope>NUCLEOTIDE SEQUENCE [LARGE SCALE GENOMIC DNA]</scope>
    <source>
        <strain evidence="11">ATCC 32657 / CBS 517.83 / DSM 70725 / JCM 10318 / NBRC 10182 / NRRL Y-7954 / St-0401</strain>
    </source>
</reference>
<evidence type="ECO:0000256" key="5">
    <source>
        <dbReference type="ARBA" id="ARBA00023128"/>
    </source>
</evidence>
<dbReference type="Proteomes" id="UP000019462">
    <property type="component" value="Unassembled WGS sequence"/>
</dbReference>
<dbReference type="InterPro" id="IPR044202">
    <property type="entry name" value="LETM1/MDM38-like"/>
</dbReference>
<dbReference type="GO" id="GO:0043022">
    <property type="term" value="F:ribosome binding"/>
    <property type="evidence" value="ECO:0007669"/>
    <property type="project" value="InterPro"/>
</dbReference>
<dbReference type="HOGENOM" id="CLU_338047_0_0_1"/>
<evidence type="ECO:0000256" key="1">
    <source>
        <dbReference type="ARBA" id="ARBA00004434"/>
    </source>
</evidence>
<name>W3VMV2_MOEAP</name>
<feature type="compositionally biased region" description="Polar residues" evidence="8">
    <location>
        <begin position="473"/>
        <end position="490"/>
    </location>
</feature>
<keyword evidence="4" id="KW-1133">Transmembrane helix</keyword>
<dbReference type="EMBL" id="AWNI01000012">
    <property type="protein sequence ID" value="ETS62101.1"/>
    <property type="molecule type" value="Genomic_DNA"/>
</dbReference>
<evidence type="ECO:0000313" key="10">
    <source>
        <dbReference type="EMBL" id="ETS62101.1"/>
    </source>
</evidence>
<dbReference type="AlphaFoldDB" id="W3VMV2"/>
<evidence type="ECO:0000256" key="4">
    <source>
        <dbReference type="ARBA" id="ARBA00022989"/>
    </source>
</evidence>
<evidence type="ECO:0000256" key="2">
    <source>
        <dbReference type="ARBA" id="ARBA00022692"/>
    </source>
</evidence>
<feature type="region of interest" description="Disordered" evidence="8">
    <location>
        <begin position="1"/>
        <end position="60"/>
    </location>
</feature>
<dbReference type="InterPro" id="IPR033122">
    <property type="entry name" value="LETM1-like_RBD"/>
</dbReference>
<accession>W3VMV2</accession>
<dbReference type="Pfam" id="PF07766">
    <property type="entry name" value="LETM1_RBD"/>
    <property type="match status" value="1"/>
</dbReference>
<evidence type="ECO:0000256" key="6">
    <source>
        <dbReference type="ARBA" id="ARBA00023136"/>
    </source>
</evidence>
<evidence type="ECO:0000313" key="11">
    <source>
        <dbReference type="Proteomes" id="UP000019462"/>
    </source>
</evidence>
<feature type="region of interest" description="Disordered" evidence="8">
    <location>
        <begin position="473"/>
        <end position="495"/>
    </location>
</feature>
<evidence type="ECO:0000259" key="9">
    <source>
        <dbReference type="PROSITE" id="PS51758"/>
    </source>
</evidence>
<evidence type="ECO:0000256" key="3">
    <source>
        <dbReference type="ARBA" id="ARBA00022792"/>
    </source>
</evidence>
<protein>
    <recommendedName>
        <fullName evidence="9">Letm1 RBD domain-containing protein</fullName>
    </recommendedName>
</protein>
<keyword evidence="5 7" id="KW-0496">Mitochondrion</keyword>
<dbReference type="GO" id="GO:0030003">
    <property type="term" value="P:intracellular monoatomic cation homeostasis"/>
    <property type="evidence" value="ECO:0007669"/>
    <property type="project" value="TreeGrafter"/>
</dbReference>
<feature type="region of interest" description="Disordered" evidence="8">
    <location>
        <begin position="225"/>
        <end position="251"/>
    </location>
</feature>
<comment type="subcellular location">
    <subcellularLocation>
        <location evidence="1">Mitochondrion inner membrane</location>
        <topology evidence="1">Single-pass membrane protein</topology>
    </subcellularLocation>
</comment>
<gene>
    <name evidence="10" type="ORF">PaG_03661</name>
</gene>
<dbReference type="PROSITE" id="PS51758">
    <property type="entry name" value="LETM1_RBD"/>
    <property type="match status" value="1"/>
</dbReference>
<comment type="caution">
    <text evidence="10">The sequence shown here is derived from an EMBL/GenBank/DDBJ whole genome shotgun (WGS) entry which is preliminary data.</text>
</comment>
<dbReference type="PANTHER" id="PTHR14009">
    <property type="entry name" value="LEUCINE ZIPPER-EF-HAND CONTAINING TRANSMEMBRANE PROTEIN"/>
    <property type="match status" value="1"/>
</dbReference>
<keyword evidence="6" id="KW-0472">Membrane</keyword>
<feature type="domain" description="Letm1 RBD" evidence="9">
    <location>
        <begin position="600"/>
        <end position="823"/>
    </location>
</feature>
<keyword evidence="3" id="KW-0999">Mitochondrion inner membrane</keyword>
<dbReference type="OrthoDB" id="73691at2759"/>